<dbReference type="NCBIfam" id="TIGR00379">
    <property type="entry name" value="cobB"/>
    <property type="match status" value="1"/>
</dbReference>
<dbReference type="SUPFAM" id="SSF52540">
    <property type="entry name" value="P-loop containing nucleoside triphosphate hydrolases"/>
    <property type="match status" value="1"/>
</dbReference>
<reference evidence="9 10" key="1">
    <citation type="submission" date="2024-04" db="EMBL/GenBank/DDBJ databases">
        <title>Defined microbial consortia suppress multidrug-resistant proinflammatory Enterobacteriaceae via ecological control.</title>
        <authorList>
            <person name="Furuichi M."/>
            <person name="Kawaguchi T."/>
            <person name="Pust M."/>
            <person name="Yasuma K."/>
            <person name="Plichta D."/>
            <person name="Hasegawa N."/>
            <person name="Ohya T."/>
            <person name="Bhattarai S."/>
            <person name="Sasajima S."/>
            <person name="Aoto Y."/>
            <person name="Tuganbaev T."/>
            <person name="Yaginuma M."/>
            <person name="Ueda M."/>
            <person name="Okahashi N."/>
            <person name="Amafuji K."/>
            <person name="Kiridooshi Y."/>
            <person name="Sugita K."/>
            <person name="Strazar M."/>
            <person name="Skelly A."/>
            <person name="Suda W."/>
            <person name="Hattori M."/>
            <person name="Nakamoto N."/>
            <person name="Caballero S."/>
            <person name="Norman J."/>
            <person name="Olle B."/>
            <person name="Tanoue T."/>
            <person name="Arita M."/>
            <person name="Bucci V."/>
            <person name="Atarashi K."/>
            <person name="Xavier R."/>
            <person name="Honda K."/>
        </authorList>
    </citation>
    <scope>NUCLEOTIDE SEQUENCE [LARGE SCALE GENOMIC DNA]</scope>
    <source>
        <strain evidence="10">f13</strain>
    </source>
</reference>
<evidence type="ECO:0000256" key="6">
    <source>
        <dbReference type="ARBA" id="ARBA00022962"/>
    </source>
</evidence>
<dbReference type="PROSITE" id="PS51274">
    <property type="entry name" value="GATASE_COBBQ"/>
    <property type="match status" value="1"/>
</dbReference>
<keyword evidence="2" id="KW-0436">Ligase</keyword>
<feature type="domain" description="CobQ/CobB/MinD/ParA nucleotide binding" evidence="7">
    <location>
        <begin position="5"/>
        <end position="184"/>
    </location>
</feature>
<gene>
    <name evidence="9" type="ORF">F130042H8_20270</name>
</gene>
<evidence type="ECO:0000256" key="5">
    <source>
        <dbReference type="ARBA" id="ARBA00022842"/>
    </source>
</evidence>
<keyword evidence="10" id="KW-1185">Reference proteome</keyword>
<sequence>MVGFMIAAPGSGSGKTMITCGLLELLKGKGYNPFAYKCGPDYIDGLFHRRILEVEGSNLDSYFEEPDHLREKYRRCAEKHLPVVEGVMGYFDGLGGDTLKASSWEIAHILDIPVILAVDARGASLSLAAVVKGFIEFEQCRGRQIRAVIFNRMSPMLYPRIREAVERETGIRAAGFVPELDFLKVGSRHLGLVLPEEVPGLKDQMRRLGECLEKTVDWKFLAELGRQEGRPCEKTAENGAIGMEEKDGLVPSFRLSIAMDEAFCFYYQDNLKLLEALGAELVSFSPIRDRSLPEETDGILFGGGYPELYAKELSANKAMGTAVREAAKKGLPILGECGGYLYLLDELEDPEGHFWPMAGIFRGKGYRKGKNGRFGYIQIHTEKEGLYLRPEEAIRGHEFHYWDCAVPEDELVMMAQKPAGNRSWPCIRTEKNTLAGFPHLYYPSCPSFAARFAKTCISYRQKRNEAES</sequence>
<evidence type="ECO:0000256" key="1">
    <source>
        <dbReference type="ARBA" id="ARBA00001946"/>
    </source>
</evidence>
<dbReference type="Pfam" id="PF01656">
    <property type="entry name" value="CbiA"/>
    <property type="match status" value="1"/>
</dbReference>
<dbReference type="SUPFAM" id="SSF52317">
    <property type="entry name" value="Class I glutamine amidotransferase-like"/>
    <property type="match status" value="1"/>
</dbReference>
<dbReference type="EMBL" id="BAABXL010000001">
    <property type="protein sequence ID" value="GAA6268967.1"/>
    <property type="molecule type" value="Genomic_DNA"/>
</dbReference>
<dbReference type="NCBIfam" id="NF002204">
    <property type="entry name" value="PRK01077.1"/>
    <property type="match status" value="1"/>
</dbReference>
<dbReference type="PANTHER" id="PTHR43873:SF1">
    <property type="entry name" value="COBYRINATE A,C-DIAMIDE SYNTHASE"/>
    <property type="match status" value="1"/>
</dbReference>
<dbReference type="Pfam" id="PF07685">
    <property type="entry name" value="GATase_3"/>
    <property type="match status" value="1"/>
</dbReference>
<dbReference type="PANTHER" id="PTHR43873">
    <property type="entry name" value="COBYRINATE A,C-DIAMIDE SYNTHASE"/>
    <property type="match status" value="1"/>
</dbReference>
<evidence type="ECO:0000259" key="7">
    <source>
        <dbReference type="Pfam" id="PF01656"/>
    </source>
</evidence>
<keyword evidence="6" id="KW-0315">Glutamine amidotransferase</keyword>
<dbReference type="InterPro" id="IPR004484">
    <property type="entry name" value="CbiA/CobB_synth"/>
</dbReference>
<evidence type="ECO:0000256" key="4">
    <source>
        <dbReference type="ARBA" id="ARBA00022840"/>
    </source>
</evidence>
<dbReference type="InterPro" id="IPR029062">
    <property type="entry name" value="Class_I_gatase-like"/>
</dbReference>
<evidence type="ECO:0000256" key="3">
    <source>
        <dbReference type="ARBA" id="ARBA00022741"/>
    </source>
</evidence>
<comment type="cofactor">
    <cofactor evidence="1">
        <name>Mg(2+)</name>
        <dbReference type="ChEBI" id="CHEBI:18420"/>
    </cofactor>
</comment>
<feature type="domain" description="CobB/CobQ-like glutamine amidotransferase" evidence="8">
    <location>
        <begin position="256"/>
        <end position="441"/>
    </location>
</feature>
<keyword evidence="3" id="KW-0547">Nucleotide-binding</keyword>
<dbReference type="InterPro" id="IPR002586">
    <property type="entry name" value="CobQ/CobB/MinD/ParA_Nub-bd_dom"/>
</dbReference>
<dbReference type="Gene3D" id="3.40.50.300">
    <property type="entry name" value="P-loop containing nucleotide triphosphate hydrolases"/>
    <property type="match status" value="1"/>
</dbReference>
<dbReference type="RefSeq" id="WP_390469881.1">
    <property type="nucleotide sequence ID" value="NZ_BAABXL010000001.1"/>
</dbReference>
<name>A0ABQ0AY86_9FIRM</name>
<dbReference type="Proteomes" id="UP001600894">
    <property type="component" value="Unassembled WGS sequence"/>
</dbReference>
<evidence type="ECO:0000313" key="9">
    <source>
        <dbReference type="EMBL" id="GAA6268967.1"/>
    </source>
</evidence>
<dbReference type="Gene3D" id="3.40.50.880">
    <property type="match status" value="1"/>
</dbReference>
<comment type="caution">
    <text evidence="9">The sequence shown here is derived from an EMBL/GenBank/DDBJ whole genome shotgun (WGS) entry which is preliminary data.</text>
</comment>
<evidence type="ECO:0000256" key="2">
    <source>
        <dbReference type="ARBA" id="ARBA00022598"/>
    </source>
</evidence>
<keyword evidence="4" id="KW-0067">ATP-binding</keyword>
<evidence type="ECO:0000313" key="10">
    <source>
        <dbReference type="Proteomes" id="UP001600894"/>
    </source>
</evidence>
<proteinExistence type="predicted"/>
<protein>
    <submittedName>
        <fullName evidence="9">Cobyrinate a,c-diamide synthase</fullName>
    </submittedName>
</protein>
<dbReference type="InterPro" id="IPR027417">
    <property type="entry name" value="P-loop_NTPase"/>
</dbReference>
<dbReference type="InterPro" id="IPR011698">
    <property type="entry name" value="GATase_3"/>
</dbReference>
<organism evidence="9 10">
    <name type="scientific">Enterocloster alcoholdehydrogenati</name>
    <dbReference type="NCBI Taxonomy" id="2547410"/>
    <lineage>
        <taxon>Bacteria</taxon>
        <taxon>Bacillati</taxon>
        <taxon>Bacillota</taxon>
        <taxon>Clostridia</taxon>
        <taxon>Lachnospirales</taxon>
        <taxon>Lachnospiraceae</taxon>
        <taxon>Enterocloster</taxon>
    </lineage>
</organism>
<keyword evidence="5" id="KW-0460">Magnesium</keyword>
<evidence type="ECO:0000259" key="8">
    <source>
        <dbReference type="Pfam" id="PF07685"/>
    </source>
</evidence>
<accession>A0ABQ0AY86</accession>
<dbReference type="CDD" id="cd03130">
    <property type="entry name" value="GATase1_CobB"/>
    <property type="match status" value="1"/>
</dbReference>